<evidence type="ECO:0000313" key="4">
    <source>
        <dbReference type="EMBL" id="MBY4797726.1"/>
    </source>
</evidence>
<name>A0ABS7MK30_9ACTN</name>
<dbReference type="InterPro" id="IPR049381">
    <property type="entry name" value="UbiD-like_C"/>
</dbReference>
<dbReference type="InterPro" id="IPR048304">
    <property type="entry name" value="UbiD_Rift_dom"/>
</dbReference>
<dbReference type="SUPFAM" id="SSF143968">
    <property type="entry name" value="UbiD C-terminal domain-like"/>
    <property type="match status" value="1"/>
</dbReference>
<dbReference type="InterPro" id="IPR049383">
    <property type="entry name" value="UbiD-like_N"/>
</dbReference>
<dbReference type="Gene3D" id="3.40.1670.10">
    <property type="entry name" value="UbiD C-terminal domain-like"/>
    <property type="match status" value="1"/>
</dbReference>
<feature type="domain" description="3-octaprenyl-4-hydroxybenzoate carboxy-lyase-like Rift-related" evidence="1">
    <location>
        <begin position="107"/>
        <end position="314"/>
    </location>
</feature>
<feature type="domain" description="3-octaprenyl-4-hydroxybenzoate carboxy-lyase-like C-terminal" evidence="3">
    <location>
        <begin position="320"/>
        <end position="443"/>
    </location>
</feature>
<evidence type="ECO:0000259" key="1">
    <source>
        <dbReference type="Pfam" id="PF01977"/>
    </source>
</evidence>
<sequence length="479" mass="53263">MAKVYQDLRTFLDTLEKEGQLVHITDEVMPEPDIGSAGRAASRMPNGPAVMFDHIHGYPAGRRVVTNVHGSWANHALMMGMPKTASTKEQFFELNRRWDLFPVKPNVVSRDEAPCKEHVIDHDVNLFDLLPLYRINDQDGGMFISKASIITGDPSDPDNFDKMNVGTYRIQVKGKDRIGMQCLAMHDIAKQLAEAEKHNEPFPICVTLGNAPLVTFMASTPVGYAQNEYEFVGALNDGVPADVVKSDLYDHLYVPAGSEVVLEGYIMPRVRTCEGPFGEFPGSYSGARAQCEAKITHITHRTDPIFENLYLGMPWSEIDYLMALNTSVPIFKQLQPDFPEIVAVNAMYTHGFTEIISIKPRYGGQATGAAFRLLSTPHGMPYCHNVILVDDVVDPFDLNQVMWALSTRVRPDKDVKVIPNCAGMPLNPSEEVPGMTAKLIIDATTPVDPEPNKRSVELLRDPVKTAEYTKIISDLMSQK</sequence>
<dbReference type="PANTHER" id="PTHR30108:SF17">
    <property type="entry name" value="FERULIC ACID DECARBOXYLASE 1"/>
    <property type="match status" value="1"/>
</dbReference>
<dbReference type="Proteomes" id="UP000700908">
    <property type="component" value="Unassembled WGS sequence"/>
</dbReference>
<dbReference type="InterPro" id="IPR053417">
    <property type="entry name" value="PAD_UbiD-like"/>
</dbReference>
<accession>A0ABS7MK30</accession>
<gene>
    <name evidence="4" type="ORF">K6V98_05065</name>
</gene>
<proteinExistence type="predicted"/>
<dbReference type="Pfam" id="PF20696">
    <property type="entry name" value="UbiD_C"/>
    <property type="match status" value="1"/>
</dbReference>
<evidence type="ECO:0000313" key="5">
    <source>
        <dbReference type="Proteomes" id="UP000700908"/>
    </source>
</evidence>
<evidence type="ECO:0000259" key="3">
    <source>
        <dbReference type="Pfam" id="PF20696"/>
    </source>
</evidence>
<feature type="domain" description="3-octaprenyl-4-hydroxybenzoate carboxy-lyase-like N-terminal" evidence="2">
    <location>
        <begin position="12"/>
        <end position="90"/>
    </location>
</feature>
<comment type="caution">
    <text evidence="4">The sequence shown here is derived from an EMBL/GenBank/DDBJ whole genome shotgun (WGS) entry which is preliminary data.</text>
</comment>
<dbReference type="EMBL" id="JAIMFO010000006">
    <property type="protein sequence ID" value="MBY4797726.1"/>
    <property type="molecule type" value="Genomic_DNA"/>
</dbReference>
<protein>
    <submittedName>
        <fullName evidence="4">UbiD family decarboxylase</fullName>
    </submittedName>
</protein>
<dbReference type="Pfam" id="PF01977">
    <property type="entry name" value="UbiD"/>
    <property type="match status" value="1"/>
</dbReference>
<evidence type="ECO:0000259" key="2">
    <source>
        <dbReference type="Pfam" id="PF20695"/>
    </source>
</evidence>
<keyword evidence="5" id="KW-1185">Reference proteome</keyword>
<organism evidence="4 5">
    <name type="scientific">Collinsella ureilytica</name>
    <dbReference type="NCBI Taxonomy" id="2869515"/>
    <lineage>
        <taxon>Bacteria</taxon>
        <taxon>Bacillati</taxon>
        <taxon>Actinomycetota</taxon>
        <taxon>Coriobacteriia</taxon>
        <taxon>Coriobacteriales</taxon>
        <taxon>Coriobacteriaceae</taxon>
        <taxon>Collinsella</taxon>
    </lineage>
</organism>
<reference evidence="4 5" key="1">
    <citation type="submission" date="2021-08" db="EMBL/GenBank/DDBJ databases">
        <title>Collinsella faecalis sp. nov. isolated from swine faeces.</title>
        <authorList>
            <person name="Oh B.S."/>
            <person name="Lee J.H."/>
        </authorList>
    </citation>
    <scope>NUCLEOTIDE SEQUENCE [LARGE SCALE GENOMIC DNA]</scope>
    <source>
        <strain evidence="4 5">AGMB00827</strain>
    </source>
</reference>
<dbReference type="Pfam" id="PF20695">
    <property type="entry name" value="UbiD_N"/>
    <property type="match status" value="1"/>
</dbReference>
<dbReference type="RefSeq" id="WP_222199442.1">
    <property type="nucleotide sequence ID" value="NZ_JAIMFO010000006.1"/>
</dbReference>
<dbReference type="SUPFAM" id="SSF50475">
    <property type="entry name" value="FMN-binding split barrel"/>
    <property type="match status" value="1"/>
</dbReference>
<dbReference type="NCBIfam" id="NF041204">
    <property type="entry name" value="VdcC"/>
    <property type="match status" value="1"/>
</dbReference>
<dbReference type="InterPro" id="IPR002830">
    <property type="entry name" value="UbiD"/>
</dbReference>
<dbReference type="NCBIfam" id="TIGR00148">
    <property type="entry name" value="UbiD family decarboxylase"/>
    <property type="match status" value="1"/>
</dbReference>
<dbReference type="PANTHER" id="PTHR30108">
    <property type="entry name" value="3-OCTAPRENYL-4-HYDROXYBENZOATE CARBOXY-LYASE-RELATED"/>
    <property type="match status" value="1"/>
</dbReference>